<keyword evidence="8 9" id="KW-0472">Membrane</keyword>
<comment type="subcellular location">
    <subcellularLocation>
        <location evidence="1">Mitochondrion inner membrane</location>
        <topology evidence="1">Single-pass membrane protein</topology>
    </subcellularLocation>
</comment>
<dbReference type="GO" id="GO:0045277">
    <property type="term" value="C:respiratory chain complex IV"/>
    <property type="evidence" value="ECO:0007669"/>
    <property type="project" value="TreeGrafter"/>
</dbReference>
<evidence type="ECO:0000256" key="3">
    <source>
        <dbReference type="ARBA" id="ARBA00010117"/>
    </source>
</evidence>
<dbReference type="GO" id="GO:0006123">
    <property type="term" value="P:mitochondrial electron transport, cytochrome c to oxygen"/>
    <property type="evidence" value="ECO:0007669"/>
    <property type="project" value="InterPro"/>
</dbReference>
<sequence length="74" mass="8353">MFSVLQAPALTRSMLLRAIQQGHRSMICSKPPKEEIGPAQSVFAMCVIALSLLAPAGWIMYHLPEYRRRPTTQR</sequence>
<dbReference type="PANTHER" id="PTHR16717:SF7">
    <property type="entry name" value="CYTOCHROME C OXIDASE SUBUNIT 8A, MITOCHONDRIAL-LIKE"/>
    <property type="match status" value="1"/>
</dbReference>
<evidence type="ECO:0000256" key="2">
    <source>
        <dbReference type="ARBA" id="ARBA00004673"/>
    </source>
</evidence>
<keyword evidence="5" id="KW-0496">Mitochondrion</keyword>
<evidence type="ECO:0000256" key="6">
    <source>
        <dbReference type="ARBA" id="ARBA00022946"/>
    </source>
</evidence>
<evidence type="ECO:0000256" key="9">
    <source>
        <dbReference type="SAM" id="Phobius"/>
    </source>
</evidence>
<organism evidence="10 11">
    <name type="scientific">Solea senegalensis</name>
    <name type="common">Senegalese sole</name>
    <dbReference type="NCBI Taxonomy" id="28829"/>
    <lineage>
        <taxon>Eukaryota</taxon>
        <taxon>Metazoa</taxon>
        <taxon>Chordata</taxon>
        <taxon>Craniata</taxon>
        <taxon>Vertebrata</taxon>
        <taxon>Euteleostomi</taxon>
        <taxon>Actinopterygii</taxon>
        <taxon>Neopterygii</taxon>
        <taxon>Teleostei</taxon>
        <taxon>Neoteleostei</taxon>
        <taxon>Acanthomorphata</taxon>
        <taxon>Carangaria</taxon>
        <taxon>Pleuronectiformes</taxon>
        <taxon>Pleuronectoidei</taxon>
        <taxon>Soleidae</taxon>
        <taxon>Solea</taxon>
    </lineage>
</organism>
<keyword evidence="6" id="KW-0809">Transit peptide</keyword>
<evidence type="ECO:0000313" key="10">
    <source>
        <dbReference type="EMBL" id="KAG7510913.1"/>
    </source>
</evidence>
<comment type="caution">
    <text evidence="10">The sequence shown here is derived from an EMBL/GenBank/DDBJ whole genome shotgun (WGS) entry which is preliminary data.</text>
</comment>
<dbReference type="AlphaFoldDB" id="A0AAV6S234"/>
<comment type="pathway">
    <text evidence="2">Energy metabolism; oxidative phosphorylation.</text>
</comment>
<feature type="transmembrane region" description="Helical" evidence="9">
    <location>
        <begin position="42"/>
        <end position="61"/>
    </location>
</feature>
<comment type="similarity">
    <text evidence="3">Belongs to the cytochrome c oxidase VIII family.</text>
</comment>
<evidence type="ECO:0000256" key="1">
    <source>
        <dbReference type="ARBA" id="ARBA00004434"/>
    </source>
</evidence>
<protein>
    <submittedName>
        <fullName evidence="10">Cytochrome c oxidase subunit 8A, mitochondrial-like</fullName>
    </submittedName>
</protein>
<dbReference type="PANTHER" id="PTHR16717">
    <property type="entry name" value="CYTOCHROME C OXIDASE POLYPEPTIDE VIII"/>
    <property type="match status" value="1"/>
</dbReference>
<keyword evidence="5" id="KW-0999">Mitochondrion inner membrane</keyword>
<reference evidence="10 11" key="1">
    <citation type="journal article" date="2021" name="Sci. Rep.">
        <title>Chromosome anchoring in Senegalese sole (Solea senegalensis) reveals sex-associated markers and genome rearrangements in flatfish.</title>
        <authorList>
            <person name="Guerrero-Cozar I."/>
            <person name="Gomez-Garrido J."/>
            <person name="Berbel C."/>
            <person name="Martinez-Blanch J.F."/>
            <person name="Alioto T."/>
            <person name="Claros M.G."/>
            <person name="Gagnaire P.A."/>
            <person name="Manchado M."/>
        </authorList>
    </citation>
    <scope>NUCLEOTIDE SEQUENCE [LARGE SCALE GENOMIC DNA]</scope>
    <source>
        <strain evidence="10">Sse05_10M</strain>
    </source>
</reference>
<evidence type="ECO:0000256" key="4">
    <source>
        <dbReference type="ARBA" id="ARBA00022692"/>
    </source>
</evidence>
<keyword evidence="4 9" id="KW-0812">Transmembrane</keyword>
<evidence type="ECO:0000256" key="8">
    <source>
        <dbReference type="ARBA" id="ARBA00023136"/>
    </source>
</evidence>
<dbReference type="Proteomes" id="UP000693946">
    <property type="component" value="Linkage Group LG16"/>
</dbReference>
<evidence type="ECO:0000256" key="7">
    <source>
        <dbReference type="ARBA" id="ARBA00022989"/>
    </source>
</evidence>
<dbReference type="Pfam" id="PF02285">
    <property type="entry name" value="COX8"/>
    <property type="match status" value="1"/>
</dbReference>
<dbReference type="FunFam" id="4.10.81.10:FF:000001">
    <property type="entry name" value="Cytochrome c oxidase subunit 8B, mitochondrial"/>
    <property type="match status" value="1"/>
</dbReference>
<keyword evidence="7 9" id="KW-1133">Transmembrane helix</keyword>
<evidence type="ECO:0000256" key="5">
    <source>
        <dbReference type="ARBA" id="ARBA00022792"/>
    </source>
</evidence>
<gene>
    <name evidence="10" type="ORF">JOB18_035786</name>
</gene>
<keyword evidence="11" id="KW-1185">Reference proteome</keyword>
<proteinExistence type="inferred from homology"/>
<evidence type="ECO:0000313" key="11">
    <source>
        <dbReference type="Proteomes" id="UP000693946"/>
    </source>
</evidence>
<dbReference type="GO" id="GO:0005743">
    <property type="term" value="C:mitochondrial inner membrane"/>
    <property type="evidence" value="ECO:0007669"/>
    <property type="project" value="UniProtKB-SubCell"/>
</dbReference>
<dbReference type="EMBL" id="JAGKHQ010000008">
    <property type="protein sequence ID" value="KAG7510913.1"/>
    <property type="molecule type" value="Genomic_DNA"/>
</dbReference>
<accession>A0AAV6S234</accession>
<name>A0AAV6S234_SOLSE</name>
<dbReference type="InterPro" id="IPR003205">
    <property type="entry name" value="Cyt_c_oxidase_su8"/>
</dbReference>